<dbReference type="SFLD" id="SFLDG00358">
    <property type="entry name" value="Main_(cytGST)"/>
    <property type="match status" value="1"/>
</dbReference>
<dbReference type="CDD" id="cd03047">
    <property type="entry name" value="GST_N_2"/>
    <property type="match status" value="1"/>
</dbReference>
<dbReference type="InterPro" id="IPR004045">
    <property type="entry name" value="Glutathione_S-Trfase_N"/>
</dbReference>
<evidence type="ECO:0000256" key="1">
    <source>
        <dbReference type="ARBA" id="ARBA00007409"/>
    </source>
</evidence>
<evidence type="ECO:0000259" key="4">
    <source>
        <dbReference type="PROSITE" id="PS50405"/>
    </source>
</evidence>
<dbReference type="PROSITE" id="PS50404">
    <property type="entry name" value="GST_NTER"/>
    <property type="match status" value="1"/>
</dbReference>
<dbReference type="Pfam" id="PF00043">
    <property type="entry name" value="GST_C"/>
    <property type="match status" value="1"/>
</dbReference>
<dbReference type="PROSITE" id="PS50405">
    <property type="entry name" value="GST_CTER"/>
    <property type="match status" value="1"/>
</dbReference>
<dbReference type="KEGG" id="vni:VIBNI_B1515"/>
<dbReference type="InterPro" id="IPR040079">
    <property type="entry name" value="Glutathione_S-Trfase"/>
</dbReference>
<evidence type="ECO:0000256" key="2">
    <source>
        <dbReference type="ARBA" id="ARBA00022679"/>
    </source>
</evidence>
<dbReference type="PATRIC" id="fig|1260221.3.peg.5111"/>
<dbReference type="SFLD" id="SFLDS00019">
    <property type="entry name" value="Glutathione_Transferase_(cytos"/>
    <property type="match status" value="1"/>
</dbReference>
<dbReference type="SUPFAM" id="SSF47616">
    <property type="entry name" value="GST C-terminal domain-like"/>
    <property type="match status" value="1"/>
</dbReference>
<dbReference type="InterPro" id="IPR004046">
    <property type="entry name" value="GST_C"/>
</dbReference>
<dbReference type="AlphaFoldDB" id="U4KE26"/>
<gene>
    <name evidence="5" type="ORF">VIBNI_B1515</name>
</gene>
<sequence>MITLYGRKTSFNVQKVLWYLEELGVEFSLTELGGRFGGLDEPEFVRLNPMKKVPVLVDDNPGFDSERVIWESHSILRYLAAEYGEALTPFERSEYERWMDWSQVIFQPAFMGTFWGFYRMPAHKQNPEQIEQDIQTCLKALETIEGCLTEGFLAGKQLSLADICVGAVLYRLTEQGLEIPLPEKVNQWYLKLKQRSGYQKWVMSDFSELKAREDY</sequence>
<protein>
    <submittedName>
        <fullName evidence="5">Putative glutathione S-transferase</fullName>
        <ecNumber evidence="5">2.5.1.18</ecNumber>
    </submittedName>
</protein>
<dbReference type="SUPFAM" id="SSF52833">
    <property type="entry name" value="Thioredoxin-like"/>
    <property type="match status" value="1"/>
</dbReference>
<evidence type="ECO:0000259" key="3">
    <source>
        <dbReference type="PROSITE" id="PS50404"/>
    </source>
</evidence>
<dbReference type="EC" id="2.5.1.18" evidence="5"/>
<dbReference type="FunFam" id="3.40.30.10:FF:000039">
    <property type="entry name" value="Glutathione S-transferase domain"/>
    <property type="match status" value="1"/>
</dbReference>
<organism evidence="5 6">
    <name type="scientific">Vibrio nigripulchritudo</name>
    <dbReference type="NCBI Taxonomy" id="28173"/>
    <lineage>
        <taxon>Bacteria</taxon>
        <taxon>Pseudomonadati</taxon>
        <taxon>Pseudomonadota</taxon>
        <taxon>Gammaproteobacteria</taxon>
        <taxon>Vibrionales</taxon>
        <taxon>Vibrionaceae</taxon>
        <taxon>Vibrio</taxon>
    </lineage>
</organism>
<evidence type="ECO:0000313" key="5">
    <source>
        <dbReference type="EMBL" id="CCO61263.1"/>
    </source>
</evidence>
<name>U4KE26_9VIBR</name>
<dbReference type="Proteomes" id="UP000016895">
    <property type="component" value="Chromosome 2"/>
</dbReference>
<dbReference type="Gene3D" id="1.20.1050.10">
    <property type="match status" value="1"/>
</dbReference>
<dbReference type="EMBL" id="FO203527">
    <property type="protein sequence ID" value="CCO61263.1"/>
    <property type="molecule type" value="Genomic_DNA"/>
</dbReference>
<dbReference type="Gene3D" id="3.40.30.10">
    <property type="entry name" value="Glutaredoxin"/>
    <property type="match status" value="1"/>
</dbReference>
<feature type="domain" description="GST C-terminal" evidence="4">
    <location>
        <begin position="88"/>
        <end position="215"/>
    </location>
</feature>
<dbReference type="RefSeq" id="WP_022561719.1">
    <property type="nucleotide sequence ID" value="NC_022543.1"/>
</dbReference>
<proteinExistence type="inferred from homology"/>
<dbReference type="InterPro" id="IPR036249">
    <property type="entry name" value="Thioredoxin-like_sf"/>
</dbReference>
<keyword evidence="2 5" id="KW-0808">Transferase</keyword>
<evidence type="ECO:0000313" key="6">
    <source>
        <dbReference type="Proteomes" id="UP000016895"/>
    </source>
</evidence>
<comment type="similarity">
    <text evidence="1">Belongs to the GST superfamily.</text>
</comment>
<dbReference type="Pfam" id="PF13409">
    <property type="entry name" value="GST_N_2"/>
    <property type="match status" value="1"/>
</dbReference>
<dbReference type="InterPro" id="IPR010987">
    <property type="entry name" value="Glutathione-S-Trfase_C-like"/>
</dbReference>
<dbReference type="PANTHER" id="PTHR44051">
    <property type="entry name" value="GLUTATHIONE S-TRANSFERASE-RELATED"/>
    <property type="match status" value="1"/>
</dbReference>
<keyword evidence="6" id="KW-1185">Reference proteome</keyword>
<reference evidence="5 6" key="1">
    <citation type="journal article" date="2013" name="ISME J.">
        <title>Comparative genomics of pathogenic lineages of Vibrio nigripulchritudo identifies virulence-associated traits.</title>
        <authorList>
            <person name="Goudenege D."/>
            <person name="Labreuche Y."/>
            <person name="Krin E."/>
            <person name="Ansquer D."/>
            <person name="Mangenot S."/>
            <person name="Calteau A."/>
            <person name="Medigue C."/>
            <person name="Mazel D."/>
            <person name="Polz M.F."/>
            <person name="Le Roux F."/>
        </authorList>
    </citation>
    <scope>NUCLEOTIDE SEQUENCE [LARGE SCALE GENOMIC DNA]</scope>
    <source>
        <strain evidence="6">SnF1</strain>
    </source>
</reference>
<accession>U4KE26</accession>
<dbReference type="SFLD" id="SFLDG01150">
    <property type="entry name" value="Main.1:_Beta-like"/>
    <property type="match status" value="1"/>
</dbReference>
<feature type="domain" description="GST N-terminal" evidence="3">
    <location>
        <begin position="1"/>
        <end position="87"/>
    </location>
</feature>
<dbReference type="GO" id="GO:0004364">
    <property type="term" value="F:glutathione transferase activity"/>
    <property type="evidence" value="ECO:0007669"/>
    <property type="project" value="UniProtKB-EC"/>
</dbReference>
<dbReference type="eggNOG" id="COG0625">
    <property type="taxonomic scope" value="Bacteria"/>
</dbReference>
<dbReference type="PANTHER" id="PTHR44051:SF19">
    <property type="entry name" value="DISULFIDE-BOND OXIDOREDUCTASE YFCG"/>
    <property type="match status" value="1"/>
</dbReference>
<dbReference type="STRING" id="28173.VIBNI_B1515"/>
<dbReference type="InterPro" id="IPR036282">
    <property type="entry name" value="Glutathione-S-Trfase_C_sf"/>
</dbReference>